<sequence>MLIIPVKEGENIDRALKRYKRKFSNTKTMQQLRNRKQFTKPSVAKRAQMIKASYVQGLRTQEEVG</sequence>
<proteinExistence type="inferred from homology"/>
<dbReference type="OrthoDB" id="598353at2"/>
<evidence type="ECO:0000256" key="3">
    <source>
        <dbReference type="ARBA" id="ARBA00023274"/>
    </source>
</evidence>
<dbReference type="Gene3D" id="1.20.5.1150">
    <property type="entry name" value="Ribosomal protein S8"/>
    <property type="match status" value="1"/>
</dbReference>
<evidence type="ECO:0000256" key="5">
    <source>
        <dbReference type="HAMAP-Rule" id="MF_00358"/>
    </source>
</evidence>
<comment type="similarity">
    <text evidence="1 5">Belongs to the bacterial ribosomal protein bS21 family.</text>
</comment>
<reference evidence="6 7" key="1">
    <citation type="submission" date="2018-08" db="EMBL/GenBank/DDBJ databases">
        <title>Genomic Encyclopedia of Type Strains, Phase IV (KMG-IV): sequencing the most valuable type-strain genomes for metagenomic binning, comparative biology and taxonomic classification.</title>
        <authorList>
            <person name="Goeker M."/>
        </authorList>
    </citation>
    <scope>NUCLEOTIDE SEQUENCE [LARGE SCALE GENOMIC DNA]</scope>
    <source>
        <strain evidence="6 7">DSM 18841</strain>
    </source>
</reference>
<comment type="caution">
    <text evidence="6">The sequence shown here is derived from an EMBL/GenBank/DDBJ whole genome shotgun (WGS) entry which is preliminary data.</text>
</comment>
<accession>A0A3E0HGR1</accession>
<evidence type="ECO:0000256" key="1">
    <source>
        <dbReference type="ARBA" id="ARBA00006640"/>
    </source>
</evidence>
<dbReference type="GO" id="GO:0003735">
    <property type="term" value="F:structural constituent of ribosome"/>
    <property type="evidence" value="ECO:0007669"/>
    <property type="project" value="InterPro"/>
</dbReference>
<keyword evidence="2 5" id="KW-0689">Ribosomal protein</keyword>
<keyword evidence="3 5" id="KW-0687">Ribonucleoprotein</keyword>
<organism evidence="6 7">
    <name type="scientific">Tenacibaculum gallaicum</name>
    <dbReference type="NCBI Taxonomy" id="561505"/>
    <lineage>
        <taxon>Bacteria</taxon>
        <taxon>Pseudomonadati</taxon>
        <taxon>Bacteroidota</taxon>
        <taxon>Flavobacteriia</taxon>
        <taxon>Flavobacteriales</taxon>
        <taxon>Flavobacteriaceae</taxon>
        <taxon>Tenacibaculum</taxon>
    </lineage>
</organism>
<dbReference type="Proteomes" id="UP000256884">
    <property type="component" value="Unassembled WGS sequence"/>
</dbReference>
<dbReference type="EMBL" id="QUNS01000010">
    <property type="protein sequence ID" value="REH45010.1"/>
    <property type="molecule type" value="Genomic_DNA"/>
</dbReference>
<evidence type="ECO:0000313" key="7">
    <source>
        <dbReference type="Proteomes" id="UP000256884"/>
    </source>
</evidence>
<evidence type="ECO:0000313" key="6">
    <source>
        <dbReference type="EMBL" id="REH45010.1"/>
    </source>
</evidence>
<dbReference type="InterPro" id="IPR038380">
    <property type="entry name" value="Ribosomal_bS21_sf"/>
</dbReference>
<dbReference type="InterPro" id="IPR001911">
    <property type="entry name" value="Ribosomal_bS21"/>
</dbReference>
<dbReference type="NCBIfam" id="TIGR00030">
    <property type="entry name" value="S21p"/>
    <property type="match status" value="1"/>
</dbReference>
<evidence type="ECO:0000256" key="4">
    <source>
        <dbReference type="ARBA" id="ARBA00035135"/>
    </source>
</evidence>
<dbReference type="GO" id="GO:1990904">
    <property type="term" value="C:ribonucleoprotein complex"/>
    <property type="evidence" value="ECO:0007669"/>
    <property type="project" value="UniProtKB-KW"/>
</dbReference>
<dbReference type="RefSeq" id="WP_115902084.1">
    <property type="nucleotide sequence ID" value="NZ_QUNS01000010.1"/>
</dbReference>
<protein>
    <recommendedName>
        <fullName evidence="4 5">Small ribosomal subunit protein bS21</fullName>
    </recommendedName>
</protein>
<dbReference type="GO" id="GO:0005840">
    <property type="term" value="C:ribosome"/>
    <property type="evidence" value="ECO:0007669"/>
    <property type="project" value="UniProtKB-KW"/>
</dbReference>
<dbReference type="GO" id="GO:0006412">
    <property type="term" value="P:translation"/>
    <property type="evidence" value="ECO:0007669"/>
    <property type="project" value="UniProtKB-UniRule"/>
</dbReference>
<evidence type="ECO:0000256" key="2">
    <source>
        <dbReference type="ARBA" id="ARBA00022980"/>
    </source>
</evidence>
<gene>
    <name evidence="5" type="primary">rpsU</name>
    <name evidence="6" type="ORF">C7448_11038</name>
</gene>
<dbReference type="AlphaFoldDB" id="A0A3E0HGR1"/>
<name>A0A3E0HGR1_9FLAO</name>
<dbReference type="Pfam" id="PF01165">
    <property type="entry name" value="Ribosomal_S21"/>
    <property type="match status" value="1"/>
</dbReference>
<dbReference type="HAMAP" id="MF_00358">
    <property type="entry name" value="Ribosomal_bS21"/>
    <property type="match status" value="1"/>
</dbReference>
<keyword evidence="7" id="KW-1185">Reference proteome</keyword>